<comment type="caution">
    <text evidence="7">The sequence shown here is derived from an EMBL/GenBank/DDBJ whole genome shotgun (WGS) entry which is preliminary data.</text>
</comment>
<evidence type="ECO:0000256" key="6">
    <source>
        <dbReference type="SAM" id="SignalP"/>
    </source>
</evidence>
<comment type="similarity">
    <text evidence="2">Belongs to the MipA/OmpV family.</text>
</comment>
<evidence type="ECO:0000256" key="4">
    <source>
        <dbReference type="ARBA" id="ARBA00023136"/>
    </source>
</evidence>
<dbReference type="eggNOG" id="COG3713">
    <property type="taxonomic scope" value="Bacteria"/>
</dbReference>
<dbReference type="Proteomes" id="UP000024836">
    <property type="component" value="Unassembled WGS sequence"/>
</dbReference>
<gene>
    <name evidence="7" type="ORF">ATO10_01180</name>
</gene>
<dbReference type="STRING" id="1461693.ATO10_01180"/>
<evidence type="ECO:0000313" key="7">
    <source>
        <dbReference type="EMBL" id="KCV83331.1"/>
    </source>
</evidence>
<evidence type="ECO:0000256" key="3">
    <source>
        <dbReference type="ARBA" id="ARBA00022729"/>
    </source>
</evidence>
<feature type="chain" id="PRO_5001566885" evidence="6">
    <location>
        <begin position="29"/>
        <end position="262"/>
    </location>
</feature>
<dbReference type="GO" id="GO:0009279">
    <property type="term" value="C:cell outer membrane"/>
    <property type="evidence" value="ECO:0007669"/>
    <property type="project" value="UniProtKB-SubCell"/>
</dbReference>
<accession>A0A058ZR67</accession>
<dbReference type="OrthoDB" id="5462484at2"/>
<feature type="signal peptide" evidence="6">
    <location>
        <begin position="1"/>
        <end position="28"/>
    </location>
</feature>
<keyword evidence="5" id="KW-0998">Cell outer membrane</keyword>
<dbReference type="RefSeq" id="WP_035246958.1">
    <property type="nucleotide sequence ID" value="NZ_AQQY01000001.1"/>
</dbReference>
<evidence type="ECO:0000256" key="2">
    <source>
        <dbReference type="ARBA" id="ARBA00005722"/>
    </source>
</evidence>
<reference evidence="7 8" key="1">
    <citation type="submission" date="2013-04" db="EMBL/GenBank/DDBJ databases">
        <title>Shimia sp. 22II-S11-Z10 Genome Sequencing.</title>
        <authorList>
            <person name="Lai Q."/>
            <person name="Li G."/>
            <person name="Shao Z."/>
        </authorList>
    </citation>
    <scope>NUCLEOTIDE SEQUENCE [LARGE SCALE GENOMIC DNA]</scope>
    <source>
        <strain evidence="8">22II-S11-Z10</strain>
    </source>
</reference>
<dbReference type="PANTHER" id="PTHR38776:SF1">
    <property type="entry name" value="MLTA-INTERACTING PROTEIN-RELATED"/>
    <property type="match status" value="1"/>
</dbReference>
<dbReference type="EMBL" id="AQQY01000001">
    <property type="protein sequence ID" value="KCV83331.1"/>
    <property type="molecule type" value="Genomic_DNA"/>
</dbReference>
<keyword evidence="4" id="KW-0472">Membrane</keyword>
<dbReference type="AlphaFoldDB" id="A0A058ZR67"/>
<evidence type="ECO:0000256" key="1">
    <source>
        <dbReference type="ARBA" id="ARBA00004442"/>
    </source>
</evidence>
<evidence type="ECO:0000256" key="5">
    <source>
        <dbReference type="ARBA" id="ARBA00023237"/>
    </source>
</evidence>
<keyword evidence="3 6" id="KW-0732">Signal</keyword>
<dbReference type="InterPro" id="IPR010583">
    <property type="entry name" value="MipA"/>
</dbReference>
<dbReference type="Pfam" id="PF06629">
    <property type="entry name" value="MipA"/>
    <property type="match status" value="1"/>
</dbReference>
<keyword evidence="8" id="KW-1185">Reference proteome</keyword>
<evidence type="ECO:0000313" key="8">
    <source>
        <dbReference type="Proteomes" id="UP000024836"/>
    </source>
</evidence>
<comment type="subcellular location">
    <subcellularLocation>
        <location evidence="1">Cell outer membrane</location>
    </subcellularLocation>
</comment>
<name>A0A058ZR67_9RHOB</name>
<sequence length="262" mass="27246">MKLKQLMSTLGAPVAGLTLLMTAVPAAAQDGFVSGVAGLGLSYGPSFLGSDESETGVIPIFDLKIGSYGFFNQRGLGLQNAVELGAGTLRYGAGVGYDFEERIAADDARLTGLPDVEAGTSANAFVEYETGPLAFGLDLQKGLSSDGPEGLRAKLYGSYGTQLNERTRLSVSPYVIWADDDWMDAYFTVTPGQAATSGLAAFDASSGLAQGGVTFTGSYAVSARAVFFASLDFSTLAGDAKDSSLSFDDTQTSLSTGIMFRF</sequence>
<dbReference type="PANTHER" id="PTHR38776">
    <property type="entry name" value="MLTA-INTERACTING PROTEIN-RELATED"/>
    <property type="match status" value="1"/>
</dbReference>
<organism evidence="7 8">
    <name type="scientific">Actibacterium atlanticum</name>
    <dbReference type="NCBI Taxonomy" id="1461693"/>
    <lineage>
        <taxon>Bacteria</taxon>
        <taxon>Pseudomonadati</taxon>
        <taxon>Pseudomonadota</taxon>
        <taxon>Alphaproteobacteria</taxon>
        <taxon>Rhodobacterales</taxon>
        <taxon>Roseobacteraceae</taxon>
        <taxon>Actibacterium</taxon>
    </lineage>
</organism>
<proteinExistence type="inferred from homology"/>
<protein>
    <submittedName>
        <fullName evidence="7">MltA-interacting MipA</fullName>
    </submittedName>
</protein>